<evidence type="ECO:0000313" key="1">
    <source>
        <dbReference type="EMBL" id="EDL88139.1"/>
    </source>
</evidence>
<gene>
    <name evidence="1" type="ORF">rCG_52507</name>
</gene>
<sequence>MQTGTEVLRNLTTLPHIPTGSRARECLQTAKIQAP</sequence>
<organism evidence="1 2">
    <name type="scientific">Rattus norvegicus</name>
    <name type="common">Rat</name>
    <dbReference type="NCBI Taxonomy" id="10116"/>
    <lineage>
        <taxon>Eukaryota</taxon>
        <taxon>Metazoa</taxon>
        <taxon>Chordata</taxon>
        <taxon>Craniata</taxon>
        <taxon>Vertebrata</taxon>
        <taxon>Euteleostomi</taxon>
        <taxon>Mammalia</taxon>
        <taxon>Eutheria</taxon>
        <taxon>Euarchontoglires</taxon>
        <taxon>Glires</taxon>
        <taxon>Rodentia</taxon>
        <taxon>Myomorpha</taxon>
        <taxon>Muroidea</taxon>
        <taxon>Muridae</taxon>
        <taxon>Murinae</taxon>
        <taxon>Rattus</taxon>
    </lineage>
</organism>
<name>A6K0T0_RAT</name>
<dbReference type="EMBL" id="CH474011">
    <property type="protein sequence ID" value="EDL88139.1"/>
    <property type="molecule type" value="Genomic_DNA"/>
</dbReference>
<proteinExistence type="predicted"/>
<protein>
    <submittedName>
        <fullName evidence="1">RCG52507</fullName>
    </submittedName>
</protein>
<accession>A6K0T0</accession>
<dbReference type="AlphaFoldDB" id="A6K0T0"/>
<dbReference type="Proteomes" id="UP000234681">
    <property type="component" value="Chromosome 4"/>
</dbReference>
<reference evidence="1 2" key="1">
    <citation type="submission" date="2005-09" db="EMBL/GenBank/DDBJ databases">
        <authorList>
            <person name="Mural R.J."/>
            <person name="Li P.W."/>
            <person name="Adams M.D."/>
            <person name="Amanatides P.G."/>
            <person name="Baden-Tillson H."/>
            <person name="Barnstead M."/>
            <person name="Chin S.H."/>
            <person name="Dew I."/>
            <person name="Evans C.A."/>
            <person name="Ferriera S."/>
            <person name="Flanigan M."/>
            <person name="Fosler C."/>
            <person name="Glodek A."/>
            <person name="Gu Z."/>
            <person name="Holt R.A."/>
            <person name="Jennings D."/>
            <person name="Kraft C.L."/>
            <person name="Lu F."/>
            <person name="Nguyen T."/>
            <person name="Nusskern D.R."/>
            <person name="Pfannkoch C.M."/>
            <person name="Sitter C."/>
            <person name="Sutton G.G."/>
            <person name="Venter J.C."/>
            <person name="Wang Z."/>
            <person name="Woodage T."/>
            <person name="Zheng X.H."/>
            <person name="Zhong F."/>
        </authorList>
    </citation>
    <scope>NUCLEOTIDE SEQUENCE [LARGE SCALE GENOMIC DNA]</scope>
    <source>
        <strain>BN</strain>
        <strain evidence="2">Sprague-Dawley</strain>
    </source>
</reference>
<evidence type="ECO:0000313" key="2">
    <source>
        <dbReference type="Proteomes" id="UP000234681"/>
    </source>
</evidence>